<comment type="caution">
    <text evidence="2">The sequence shown here is derived from an EMBL/GenBank/DDBJ whole genome shotgun (WGS) entry which is preliminary data.</text>
</comment>
<protein>
    <recommendedName>
        <fullName evidence="4">Nitric oxide reductase activation protein</fullName>
    </recommendedName>
</protein>
<dbReference type="Proteomes" id="UP000621540">
    <property type="component" value="Unassembled WGS sequence"/>
</dbReference>
<dbReference type="EMBL" id="JACOQH010000005">
    <property type="protein sequence ID" value="MBC5754093.1"/>
    <property type="molecule type" value="Genomic_DNA"/>
</dbReference>
<gene>
    <name evidence="2" type="ORF">H8Z76_08635</name>
</gene>
<accession>A0ABR7IB54</accession>
<dbReference type="InterPro" id="IPR036465">
    <property type="entry name" value="vWFA_dom_sf"/>
</dbReference>
<dbReference type="RefSeq" id="WP_147618712.1">
    <property type="nucleotide sequence ID" value="NZ_JACOQH010000005.1"/>
</dbReference>
<feature type="region of interest" description="Disordered" evidence="1">
    <location>
        <begin position="206"/>
        <end position="226"/>
    </location>
</feature>
<sequence>MDGEKENLRAKNIIWTAAGDYTFRPQFLAENGNETLDLYLNMVIGLVHKWYDTDKVAAYFDSLGGTEHQGACDALSWVALENAVYEREIKERPVLSDLREEYAEEILSRTAMLVKTLPEERINEAKCRRILGKREVLSPDEEKLLRDLLAAADADTDTLLFRINKALCAYYHMDVQKKRGDGRIYLKHKLPVFFRPRQKVQAVQRLDPVDESGGKKETRPEKASQKLRELAAGLTGENEEKLKEKILDYFGEPLFDERTGKKLEQKICVGNHAECHICFCGGKGAYTRLKQHVDPVEYERMRGQKEKNTAYYHARERKFRTEIHRLRDQIFRVLLMEQEADSIPAAQGTLNASKVWRAVQLNERMVFERKDQKEPGDFLVTLLLDGSSSQLERQEQIAAEAYMIAESLRLCYIPTQVYSFCSISGYTVCQRLKGVETGSDGVFQYTAIGFNRDGLAIRAVGTQMPEHSYKNRLLIVLTDASPNGGKLPGKKAYAGGDGLTDTAAEVRALKKQGIHVIGLFFGQDENVKAAKDIYGSSVARITDIGRLADTIGSLVQNEIQSIFR</sequence>
<dbReference type="PANTHER" id="PTHR41248">
    <property type="entry name" value="NORD PROTEIN"/>
    <property type="match status" value="1"/>
</dbReference>
<reference evidence="2 3" key="1">
    <citation type="submission" date="2020-08" db="EMBL/GenBank/DDBJ databases">
        <title>Genome public.</title>
        <authorList>
            <person name="Liu C."/>
            <person name="Sun Q."/>
        </authorList>
    </citation>
    <scope>NUCLEOTIDE SEQUENCE [LARGE SCALE GENOMIC DNA]</scope>
    <source>
        <strain evidence="2 3">BX0805</strain>
    </source>
</reference>
<keyword evidence="3" id="KW-1185">Reference proteome</keyword>
<dbReference type="SUPFAM" id="SSF53300">
    <property type="entry name" value="vWA-like"/>
    <property type="match status" value="1"/>
</dbReference>
<evidence type="ECO:0000256" key="1">
    <source>
        <dbReference type="SAM" id="MobiDB-lite"/>
    </source>
</evidence>
<evidence type="ECO:0008006" key="4">
    <source>
        <dbReference type="Google" id="ProtNLM"/>
    </source>
</evidence>
<dbReference type="Gene3D" id="3.40.50.410">
    <property type="entry name" value="von Willebrand factor, type A domain"/>
    <property type="match status" value="1"/>
</dbReference>
<evidence type="ECO:0000313" key="3">
    <source>
        <dbReference type="Proteomes" id="UP000621540"/>
    </source>
</evidence>
<proteinExistence type="predicted"/>
<name>A0ABR7IB54_9FIRM</name>
<dbReference type="InterPro" id="IPR051928">
    <property type="entry name" value="NorD/CobT"/>
</dbReference>
<organism evidence="2 3">
    <name type="scientific">Roseburia yibonii</name>
    <dbReference type="NCBI Taxonomy" id="2763063"/>
    <lineage>
        <taxon>Bacteria</taxon>
        <taxon>Bacillati</taxon>
        <taxon>Bacillota</taxon>
        <taxon>Clostridia</taxon>
        <taxon>Lachnospirales</taxon>
        <taxon>Lachnospiraceae</taxon>
        <taxon>Roseburia</taxon>
    </lineage>
</organism>
<feature type="compositionally biased region" description="Basic and acidic residues" evidence="1">
    <location>
        <begin position="212"/>
        <end position="226"/>
    </location>
</feature>
<evidence type="ECO:0000313" key="2">
    <source>
        <dbReference type="EMBL" id="MBC5754093.1"/>
    </source>
</evidence>
<dbReference type="PANTHER" id="PTHR41248:SF1">
    <property type="entry name" value="NORD PROTEIN"/>
    <property type="match status" value="1"/>
</dbReference>